<dbReference type="RefSeq" id="WP_057744941.1">
    <property type="nucleotide sequence ID" value="NZ_AZEF01000027.1"/>
</dbReference>
<dbReference type="OrthoDB" id="9806150at2"/>
<dbReference type="PANTHER" id="PTHR11839">
    <property type="entry name" value="UDP/ADP-SUGAR PYROPHOSPHATASE"/>
    <property type="match status" value="1"/>
</dbReference>
<dbReference type="InterPro" id="IPR015797">
    <property type="entry name" value="NUDIX_hydrolase-like_dom_sf"/>
</dbReference>
<dbReference type="STRING" id="1423731.FC81_GL001553"/>
<dbReference type="CDD" id="cd03424">
    <property type="entry name" value="NUDIX_ADPRase_Nudt5_UGPPase_Nudt14"/>
    <property type="match status" value="1"/>
</dbReference>
<keyword evidence="2" id="KW-0378">Hydrolase</keyword>
<organism evidence="4 5">
    <name type="scientific">Liquorilactobacillus capillatus DSM 19910</name>
    <dbReference type="NCBI Taxonomy" id="1423731"/>
    <lineage>
        <taxon>Bacteria</taxon>
        <taxon>Bacillati</taxon>
        <taxon>Bacillota</taxon>
        <taxon>Bacilli</taxon>
        <taxon>Lactobacillales</taxon>
        <taxon>Lactobacillaceae</taxon>
        <taxon>Liquorilactobacillus</taxon>
    </lineage>
</organism>
<dbReference type="GO" id="GO:0016787">
    <property type="term" value="F:hydrolase activity"/>
    <property type="evidence" value="ECO:0007669"/>
    <property type="project" value="UniProtKB-KW"/>
</dbReference>
<dbReference type="GO" id="GO:0005829">
    <property type="term" value="C:cytosol"/>
    <property type="evidence" value="ECO:0007669"/>
    <property type="project" value="TreeGrafter"/>
</dbReference>
<dbReference type="PATRIC" id="fig|1423731.3.peg.1593"/>
<keyword evidence="5" id="KW-1185">Reference proteome</keyword>
<dbReference type="Gene3D" id="3.90.79.10">
    <property type="entry name" value="Nucleoside Triphosphate Pyrophosphohydrolase"/>
    <property type="match status" value="1"/>
</dbReference>
<gene>
    <name evidence="4" type="ORF">FC81_GL001553</name>
</gene>
<comment type="caution">
    <text evidence="4">The sequence shown here is derived from an EMBL/GenBank/DDBJ whole genome shotgun (WGS) entry which is preliminary data.</text>
</comment>
<feature type="domain" description="Nudix hydrolase" evidence="3">
    <location>
        <begin position="40"/>
        <end position="171"/>
    </location>
</feature>
<proteinExistence type="predicted"/>
<evidence type="ECO:0000259" key="3">
    <source>
        <dbReference type="PROSITE" id="PS51462"/>
    </source>
</evidence>
<dbReference type="GO" id="GO:0019693">
    <property type="term" value="P:ribose phosphate metabolic process"/>
    <property type="evidence" value="ECO:0007669"/>
    <property type="project" value="TreeGrafter"/>
</dbReference>
<dbReference type="EMBL" id="AZEF01000027">
    <property type="protein sequence ID" value="KRL01408.1"/>
    <property type="molecule type" value="Genomic_DNA"/>
</dbReference>
<dbReference type="GO" id="GO:0006753">
    <property type="term" value="P:nucleoside phosphate metabolic process"/>
    <property type="evidence" value="ECO:0007669"/>
    <property type="project" value="TreeGrafter"/>
</dbReference>
<evidence type="ECO:0000313" key="4">
    <source>
        <dbReference type="EMBL" id="KRL01408.1"/>
    </source>
</evidence>
<evidence type="ECO:0000313" key="5">
    <source>
        <dbReference type="Proteomes" id="UP000051621"/>
    </source>
</evidence>
<protein>
    <submittedName>
        <fullName evidence="4">ADP-ribose pyrophosphatase</fullName>
    </submittedName>
</protein>
<dbReference type="FunFam" id="3.90.79.10:FF:000024">
    <property type="entry name" value="ADP-ribose pyrophosphatase"/>
    <property type="match status" value="1"/>
</dbReference>
<sequence length="182" mass="20872">MKLEEKKLETKHIFKGKIIDLDVETVLLPDGQKATREIVRHHGAVGIICLTTDDKLVLVKQWRQPLGKAVLEIPAGKIEPGEKDSLKTAMRELNEEVRLSADHFEYIASFYTSPGFADEKMFLYLAEGLSPVKHSLPRDNGEFLNIFELSLDQVDEEVKKGTICDSKTLMAIWYWKMKRIRE</sequence>
<evidence type="ECO:0000256" key="1">
    <source>
        <dbReference type="ARBA" id="ARBA00001946"/>
    </source>
</evidence>
<dbReference type="SUPFAM" id="SSF55811">
    <property type="entry name" value="Nudix"/>
    <property type="match status" value="1"/>
</dbReference>
<dbReference type="PANTHER" id="PTHR11839:SF18">
    <property type="entry name" value="NUDIX HYDROLASE DOMAIN-CONTAINING PROTEIN"/>
    <property type="match status" value="1"/>
</dbReference>
<dbReference type="AlphaFoldDB" id="A0A0R1M0N6"/>
<dbReference type="Pfam" id="PF00293">
    <property type="entry name" value="NUDIX"/>
    <property type="match status" value="1"/>
</dbReference>
<dbReference type="Proteomes" id="UP000051621">
    <property type="component" value="Unassembled WGS sequence"/>
</dbReference>
<name>A0A0R1M0N6_9LACO</name>
<dbReference type="PROSITE" id="PS51462">
    <property type="entry name" value="NUDIX"/>
    <property type="match status" value="1"/>
</dbReference>
<accession>A0A0R1M0N6</accession>
<evidence type="ECO:0000256" key="2">
    <source>
        <dbReference type="ARBA" id="ARBA00022801"/>
    </source>
</evidence>
<comment type="cofactor">
    <cofactor evidence="1">
        <name>Mg(2+)</name>
        <dbReference type="ChEBI" id="CHEBI:18420"/>
    </cofactor>
</comment>
<reference evidence="4 5" key="1">
    <citation type="journal article" date="2015" name="Genome Announc.">
        <title>Expanding the biotechnology potential of lactobacilli through comparative genomics of 213 strains and associated genera.</title>
        <authorList>
            <person name="Sun Z."/>
            <person name="Harris H.M."/>
            <person name="McCann A."/>
            <person name="Guo C."/>
            <person name="Argimon S."/>
            <person name="Zhang W."/>
            <person name="Yang X."/>
            <person name="Jeffery I.B."/>
            <person name="Cooney J.C."/>
            <person name="Kagawa T.F."/>
            <person name="Liu W."/>
            <person name="Song Y."/>
            <person name="Salvetti E."/>
            <person name="Wrobel A."/>
            <person name="Rasinkangas P."/>
            <person name="Parkhill J."/>
            <person name="Rea M.C."/>
            <person name="O'Sullivan O."/>
            <person name="Ritari J."/>
            <person name="Douillard F.P."/>
            <person name="Paul Ross R."/>
            <person name="Yang R."/>
            <person name="Briner A.E."/>
            <person name="Felis G.E."/>
            <person name="de Vos W.M."/>
            <person name="Barrangou R."/>
            <person name="Klaenhammer T.R."/>
            <person name="Caufield P.W."/>
            <person name="Cui Y."/>
            <person name="Zhang H."/>
            <person name="O'Toole P.W."/>
        </authorList>
    </citation>
    <scope>NUCLEOTIDE SEQUENCE [LARGE SCALE GENOMIC DNA]</scope>
    <source>
        <strain evidence="4 5">DSM 19910</strain>
    </source>
</reference>
<dbReference type="InterPro" id="IPR000086">
    <property type="entry name" value="NUDIX_hydrolase_dom"/>
</dbReference>